<dbReference type="NCBIfam" id="TIGR00671">
    <property type="entry name" value="baf"/>
    <property type="match status" value="1"/>
</dbReference>
<protein>
    <recommendedName>
        <fullName evidence="15 16">Type III pantothenate kinase</fullName>
        <ecNumber evidence="6 16">2.7.1.33</ecNumber>
    </recommendedName>
    <alternativeName>
        <fullName evidence="16">PanK-III</fullName>
    </alternativeName>
    <alternativeName>
        <fullName evidence="16">Pantothenic acid kinase</fullName>
    </alternativeName>
</protein>
<dbReference type="PANTHER" id="PTHR34265">
    <property type="entry name" value="TYPE III PANTOTHENATE KINASE"/>
    <property type="match status" value="1"/>
</dbReference>
<keyword evidence="8 16" id="KW-0808">Transferase</keyword>
<keyword evidence="7 16" id="KW-0963">Cytoplasm</keyword>
<accession>E6WVU2</accession>
<keyword evidence="13 16" id="KW-0173">Coenzyme A biosynthesis</keyword>
<dbReference type="PANTHER" id="PTHR34265:SF1">
    <property type="entry name" value="TYPE III PANTOTHENATE KINASE"/>
    <property type="match status" value="1"/>
</dbReference>
<comment type="pathway">
    <text evidence="4 16">Cofactor biosynthesis; coenzyme A biosynthesis; CoA from (R)-pantothenate: step 1/5.</text>
</comment>
<dbReference type="InterPro" id="IPR004619">
    <property type="entry name" value="Type_III_PanK"/>
</dbReference>
<feature type="binding site" evidence="16">
    <location>
        <position position="87"/>
    </location>
    <ligand>
        <name>substrate</name>
    </ligand>
</feature>
<comment type="function">
    <text evidence="16">Catalyzes the phosphorylation of pantothenate (Pan), the first step in CoA biosynthesis.</text>
</comment>
<evidence type="ECO:0000256" key="15">
    <source>
        <dbReference type="ARBA" id="ARBA00040883"/>
    </source>
</evidence>
<dbReference type="OrthoDB" id="9781305at2"/>
<dbReference type="eggNOG" id="COG1521">
    <property type="taxonomic scope" value="Bacteria"/>
</dbReference>
<evidence type="ECO:0000256" key="12">
    <source>
        <dbReference type="ARBA" id="ARBA00022958"/>
    </source>
</evidence>
<evidence type="ECO:0000256" key="8">
    <source>
        <dbReference type="ARBA" id="ARBA00022679"/>
    </source>
</evidence>
<evidence type="ECO:0000256" key="2">
    <source>
        <dbReference type="ARBA" id="ARBA00001958"/>
    </source>
</evidence>
<evidence type="ECO:0000256" key="13">
    <source>
        <dbReference type="ARBA" id="ARBA00022993"/>
    </source>
</evidence>
<evidence type="ECO:0000256" key="1">
    <source>
        <dbReference type="ARBA" id="ARBA00001206"/>
    </source>
</evidence>
<feature type="binding site" evidence="16">
    <location>
        <position position="118"/>
    </location>
    <ligand>
        <name>ATP</name>
        <dbReference type="ChEBI" id="CHEBI:30616"/>
    </ligand>
</feature>
<reference evidence="17 18" key="1">
    <citation type="submission" date="2011-01" db="EMBL/GenBank/DDBJ databases">
        <title>Complete sequence of Pseudoxanthomonas suwonensis 11-1.</title>
        <authorList>
            <consortium name="US DOE Joint Genome Institute"/>
            <person name="Lucas S."/>
            <person name="Copeland A."/>
            <person name="Lapidus A."/>
            <person name="Cheng J.-F."/>
            <person name="Goodwin L."/>
            <person name="Pitluck S."/>
            <person name="Teshima H."/>
            <person name="Detter J.C."/>
            <person name="Han C."/>
            <person name="Tapia R."/>
            <person name="Land M."/>
            <person name="Hauser L."/>
            <person name="Kyrpides N."/>
            <person name="Ivanova N."/>
            <person name="Ovchinnikova G."/>
            <person name="Siebers A.K."/>
            <person name="Allgaier M."/>
            <person name="Thelen M.P."/>
            <person name="Hugenholtz P."/>
            <person name="Gladden J."/>
            <person name="Woyke T."/>
        </authorList>
    </citation>
    <scope>NUCLEOTIDE SEQUENCE [LARGE SCALE GENOMIC DNA]</scope>
    <source>
        <strain evidence="18">11-1</strain>
    </source>
</reference>
<evidence type="ECO:0000256" key="16">
    <source>
        <dbReference type="HAMAP-Rule" id="MF_01274"/>
    </source>
</evidence>
<evidence type="ECO:0000256" key="9">
    <source>
        <dbReference type="ARBA" id="ARBA00022741"/>
    </source>
</evidence>
<evidence type="ECO:0000256" key="6">
    <source>
        <dbReference type="ARBA" id="ARBA00012102"/>
    </source>
</evidence>
<sequence>MSDWLFDLGNSRFKAAPWSGGAPGQVQAWPHGEDIHQAPVPRGRRAFVASVASQALTAAVLERLHANFDEVHVARSQAGCAGVQVAYPQPQRFGVDRFLALLAAHKDGGDVLLAGIGTALTIDLLDASGRHHGGRIAPSPTLMREILHARAAQLPAQGGQYREFADDTDDALASGCDGAAVALVLRSLEQGRQLLGRDPALLLHGGGAEALAPLLPQARLRPSLVLEGLAIWAGEADASR</sequence>
<keyword evidence="9 16" id="KW-0547">Nucleotide-binding</keyword>
<dbReference type="Gene3D" id="3.30.420.40">
    <property type="match status" value="2"/>
</dbReference>
<dbReference type="KEGG" id="psu:Psesu_2533"/>
<evidence type="ECO:0000313" key="17">
    <source>
        <dbReference type="EMBL" id="ADV28365.1"/>
    </source>
</evidence>
<dbReference type="HOGENOM" id="CLU_066627_0_0_6"/>
<dbReference type="HAMAP" id="MF_01274">
    <property type="entry name" value="Pantothen_kinase_3"/>
    <property type="match status" value="1"/>
</dbReference>
<feature type="binding site" evidence="16">
    <location>
        <begin position="94"/>
        <end position="97"/>
    </location>
    <ligand>
        <name>substrate</name>
    </ligand>
</feature>
<evidence type="ECO:0000313" key="18">
    <source>
        <dbReference type="Proteomes" id="UP000008632"/>
    </source>
</evidence>
<gene>
    <name evidence="16" type="primary">coaX</name>
    <name evidence="17" type="ordered locus">Psesu_2533</name>
</gene>
<evidence type="ECO:0000256" key="11">
    <source>
        <dbReference type="ARBA" id="ARBA00022840"/>
    </source>
</evidence>
<dbReference type="InterPro" id="IPR043129">
    <property type="entry name" value="ATPase_NBD"/>
</dbReference>
<feature type="binding site" evidence="16">
    <location>
        <position position="168"/>
    </location>
    <ligand>
        <name>substrate</name>
    </ligand>
</feature>
<dbReference type="Pfam" id="PF03309">
    <property type="entry name" value="Pan_kinase"/>
    <property type="match status" value="1"/>
</dbReference>
<dbReference type="GO" id="GO:0005737">
    <property type="term" value="C:cytoplasm"/>
    <property type="evidence" value="ECO:0007669"/>
    <property type="project" value="UniProtKB-SubCell"/>
</dbReference>
<keyword evidence="11 16" id="KW-0067">ATP-binding</keyword>
<dbReference type="UniPathway" id="UPA00241">
    <property type="reaction ID" value="UER00352"/>
</dbReference>
<dbReference type="CDD" id="cd24015">
    <property type="entry name" value="ASKHA_NBD_PanK-III"/>
    <property type="match status" value="1"/>
</dbReference>
<feature type="binding site" evidence="16">
    <location>
        <begin position="7"/>
        <end position="14"/>
    </location>
    <ligand>
        <name>ATP</name>
        <dbReference type="ChEBI" id="CHEBI:30616"/>
    </ligand>
</feature>
<comment type="cofactor">
    <cofactor evidence="16">
        <name>NH4(+)</name>
        <dbReference type="ChEBI" id="CHEBI:28938"/>
    </cofactor>
    <cofactor evidence="16">
        <name>K(+)</name>
        <dbReference type="ChEBI" id="CHEBI:29103"/>
    </cofactor>
    <text evidence="16">A monovalent cation. Ammonium or potassium.</text>
</comment>
<comment type="caution">
    <text evidence="16">Lacks conserved residue(s) required for the propagation of feature annotation.</text>
</comment>
<evidence type="ECO:0000256" key="10">
    <source>
        <dbReference type="ARBA" id="ARBA00022777"/>
    </source>
</evidence>
<dbReference type="STRING" id="743721.Psesu_2533"/>
<dbReference type="GO" id="GO:0005524">
    <property type="term" value="F:ATP binding"/>
    <property type="evidence" value="ECO:0007669"/>
    <property type="project" value="UniProtKB-UniRule"/>
</dbReference>
<dbReference type="NCBIfam" id="NF009864">
    <property type="entry name" value="PRK13327.1"/>
    <property type="match status" value="1"/>
</dbReference>
<evidence type="ECO:0000256" key="4">
    <source>
        <dbReference type="ARBA" id="ARBA00005225"/>
    </source>
</evidence>
<comment type="catalytic activity">
    <reaction evidence="1 16">
        <text>(R)-pantothenate + ATP = (R)-4'-phosphopantothenate + ADP + H(+)</text>
        <dbReference type="Rhea" id="RHEA:16373"/>
        <dbReference type="ChEBI" id="CHEBI:10986"/>
        <dbReference type="ChEBI" id="CHEBI:15378"/>
        <dbReference type="ChEBI" id="CHEBI:29032"/>
        <dbReference type="ChEBI" id="CHEBI:30616"/>
        <dbReference type="ChEBI" id="CHEBI:456216"/>
        <dbReference type="EC" id="2.7.1.33"/>
    </reaction>
</comment>
<evidence type="ECO:0000256" key="5">
    <source>
        <dbReference type="ARBA" id="ARBA00011738"/>
    </source>
</evidence>
<feature type="active site" description="Proton acceptor" evidence="16">
    <location>
        <position position="96"/>
    </location>
</feature>
<organism evidence="17 18">
    <name type="scientific">Pseudoxanthomonas suwonensis (strain 11-1)</name>
    <dbReference type="NCBI Taxonomy" id="743721"/>
    <lineage>
        <taxon>Bacteria</taxon>
        <taxon>Pseudomonadati</taxon>
        <taxon>Pseudomonadota</taxon>
        <taxon>Gammaproteobacteria</taxon>
        <taxon>Lysobacterales</taxon>
        <taxon>Lysobacteraceae</taxon>
        <taxon>Pseudoxanthomonas</taxon>
    </lineage>
</organism>
<keyword evidence="10 16" id="KW-0418">Kinase</keyword>
<keyword evidence="18" id="KW-1185">Reference proteome</keyword>
<dbReference type="RefSeq" id="WP_013536192.1">
    <property type="nucleotide sequence ID" value="NC_014924.1"/>
</dbReference>
<dbReference type="GO" id="GO:0004594">
    <property type="term" value="F:pantothenate kinase activity"/>
    <property type="evidence" value="ECO:0007669"/>
    <property type="project" value="UniProtKB-UniRule"/>
</dbReference>
<name>E6WVU2_PSEUU</name>
<comment type="similarity">
    <text evidence="14 16">Belongs to the type III pantothenate kinase family.</text>
</comment>
<comment type="cofactor">
    <cofactor evidence="2">
        <name>K(+)</name>
        <dbReference type="ChEBI" id="CHEBI:29103"/>
    </cofactor>
</comment>
<dbReference type="GO" id="GO:0015937">
    <property type="term" value="P:coenzyme A biosynthetic process"/>
    <property type="evidence" value="ECO:0007669"/>
    <property type="project" value="UniProtKB-UniRule"/>
</dbReference>
<dbReference type="AlphaFoldDB" id="E6WVU2"/>
<evidence type="ECO:0000256" key="7">
    <source>
        <dbReference type="ARBA" id="ARBA00022490"/>
    </source>
</evidence>
<comment type="subunit">
    <text evidence="5 16">Homodimer.</text>
</comment>
<evidence type="ECO:0000256" key="3">
    <source>
        <dbReference type="ARBA" id="ARBA00004496"/>
    </source>
</evidence>
<dbReference type="SUPFAM" id="SSF53067">
    <property type="entry name" value="Actin-like ATPase domain"/>
    <property type="match status" value="2"/>
</dbReference>
<dbReference type="EMBL" id="CP002446">
    <property type="protein sequence ID" value="ADV28365.1"/>
    <property type="molecule type" value="Genomic_DNA"/>
</dbReference>
<comment type="subcellular location">
    <subcellularLocation>
        <location evidence="3 16">Cytoplasm</location>
    </subcellularLocation>
</comment>
<keyword evidence="12 16" id="KW-0630">Potassium</keyword>
<proteinExistence type="inferred from homology"/>
<dbReference type="Proteomes" id="UP000008632">
    <property type="component" value="Chromosome"/>
</dbReference>
<dbReference type="EC" id="2.7.1.33" evidence="6 16"/>
<evidence type="ECO:0000256" key="14">
    <source>
        <dbReference type="ARBA" id="ARBA00038036"/>
    </source>
</evidence>